<protein>
    <submittedName>
        <fullName evidence="3">Transmembrane protein</fullName>
    </submittedName>
</protein>
<accession>A0A1I7YV88</accession>
<evidence type="ECO:0000256" key="1">
    <source>
        <dbReference type="SAM" id="MobiDB-lite"/>
    </source>
</evidence>
<keyword evidence="2" id="KW-1185">Reference proteome</keyword>
<reference evidence="3" key="1">
    <citation type="submission" date="2016-11" db="UniProtKB">
        <authorList>
            <consortium name="WormBaseParasite"/>
        </authorList>
    </citation>
    <scope>IDENTIFICATION</scope>
</reference>
<evidence type="ECO:0000313" key="2">
    <source>
        <dbReference type="Proteomes" id="UP000095287"/>
    </source>
</evidence>
<sequence>MEQRAVHCMILRKNLPKDPSDDRPSRKMTTEEDVRIPTDCERFRACTCLRACQPSSLFALFSSFLVLCSSDTDLRAPQLASTGDFANDFGYGKPLVLHRSGPESLG</sequence>
<dbReference type="Proteomes" id="UP000095287">
    <property type="component" value="Unplaced"/>
</dbReference>
<feature type="compositionally biased region" description="Basic and acidic residues" evidence="1">
    <location>
        <begin position="15"/>
        <end position="32"/>
    </location>
</feature>
<name>A0A1I7YV88_9BILA</name>
<feature type="region of interest" description="Disordered" evidence="1">
    <location>
        <begin position="12"/>
        <end position="32"/>
    </location>
</feature>
<dbReference type="AlphaFoldDB" id="A0A1I7YV88"/>
<evidence type="ECO:0000313" key="3">
    <source>
        <dbReference type="WBParaSite" id="L893_g20065.t1"/>
    </source>
</evidence>
<proteinExistence type="predicted"/>
<dbReference type="WBParaSite" id="L893_g20065.t1">
    <property type="protein sequence ID" value="L893_g20065.t1"/>
    <property type="gene ID" value="L893_g20065"/>
</dbReference>
<organism evidence="2 3">
    <name type="scientific">Steinernema glaseri</name>
    <dbReference type="NCBI Taxonomy" id="37863"/>
    <lineage>
        <taxon>Eukaryota</taxon>
        <taxon>Metazoa</taxon>
        <taxon>Ecdysozoa</taxon>
        <taxon>Nematoda</taxon>
        <taxon>Chromadorea</taxon>
        <taxon>Rhabditida</taxon>
        <taxon>Tylenchina</taxon>
        <taxon>Panagrolaimomorpha</taxon>
        <taxon>Strongyloidoidea</taxon>
        <taxon>Steinernematidae</taxon>
        <taxon>Steinernema</taxon>
    </lineage>
</organism>